<feature type="region of interest" description="Disordered" evidence="5">
    <location>
        <begin position="1"/>
        <end position="32"/>
    </location>
</feature>
<gene>
    <name evidence="8" type="ORF">ABVK50_01495</name>
</gene>
<evidence type="ECO:0000256" key="4">
    <source>
        <dbReference type="ARBA" id="ARBA00023136"/>
    </source>
</evidence>
<evidence type="ECO:0000259" key="7">
    <source>
        <dbReference type="Pfam" id="PF02656"/>
    </source>
</evidence>
<comment type="subcellular location">
    <subcellularLocation>
        <location evidence="1">Endomembrane system</location>
        <topology evidence="1">Multi-pass membrane protein</topology>
    </subcellularLocation>
</comment>
<keyword evidence="4 6" id="KW-0472">Membrane</keyword>
<evidence type="ECO:0000256" key="1">
    <source>
        <dbReference type="ARBA" id="ARBA00004127"/>
    </source>
</evidence>
<evidence type="ECO:0000313" key="8">
    <source>
        <dbReference type="EMBL" id="XCG49340.1"/>
    </source>
</evidence>
<dbReference type="InterPro" id="IPR003807">
    <property type="entry name" value="DUF202"/>
</dbReference>
<evidence type="ECO:0000256" key="5">
    <source>
        <dbReference type="SAM" id="MobiDB-lite"/>
    </source>
</evidence>
<dbReference type="RefSeq" id="WP_353643124.1">
    <property type="nucleotide sequence ID" value="NZ_CP159253.1"/>
</dbReference>
<evidence type="ECO:0000256" key="3">
    <source>
        <dbReference type="ARBA" id="ARBA00022989"/>
    </source>
</evidence>
<name>A0AAU8CQW7_9HYPH</name>
<evidence type="ECO:0000256" key="2">
    <source>
        <dbReference type="ARBA" id="ARBA00022692"/>
    </source>
</evidence>
<keyword evidence="2 6" id="KW-0812">Transmembrane</keyword>
<reference evidence="8" key="1">
    <citation type="submission" date="2024-06" db="EMBL/GenBank/DDBJ databases">
        <title>Mesorhizobium karijinii sp. nov., a symbiont of the iconic Swainsona formosa from arid Australia.</title>
        <authorList>
            <person name="Hill Y.J."/>
            <person name="Watkin E.L.J."/>
            <person name="O'Hara G.W."/>
            <person name="Terpolilli J."/>
            <person name="Tye M.L."/>
            <person name="Kohlmeier M.G."/>
        </authorList>
    </citation>
    <scope>NUCLEOTIDE SEQUENCE</scope>
    <source>
        <strain evidence="8">WSM2240</strain>
    </source>
</reference>
<organism evidence="8">
    <name type="scientific">Mesorhizobium sp. WSM2240</name>
    <dbReference type="NCBI Taxonomy" id="3228851"/>
    <lineage>
        <taxon>Bacteria</taxon>
        <taxon>Pseudomonadati</taxon>
        <taxon>Pseudomonadota</taxon>
        <taxon>Alphaproteobacteria</taxon>
        <taxon>Hyphomicrobiales</taxon>
        <taxon>Phyllobacteriaceae</taxon>
        <taxon>Mesorhizobium</taxon>
    </lineage>
</organism>
<feature type="transmembrane region" description="Helical" evidence="6">
    <location>
        <begin position="146"/>
        <end position="164"/>
    </location>
</feature>
<dbReference type="GO" id="GO:0012505">
    <property type="term" value="C:endomembrane system"/>
    <property type="evidence" value="ECO:0007669"/>
    <property type="project" value="UniProtKB-SubCell"/>
</dbReference>
<protein>
    <submittedName>
        <fullName evidence="8">DUF202 domain-containing protein</fullName>
    </submittedName>
</protein>
<dbReference type="Pfam" id="PF02656">
    <property type="entry name" value="DUF202"/>
    <property type="match status" value="1"/>
</dbReference>
<feature type="transmembrane region" description="Helical" evidence="6">
    <location>
        <begin position="105"/>
        <end position="126"/>
    </location>
</feature>
<dbReference type="EMBL" id="CP159253">
    <property type="protein sequence ID" value="XCG49340.1"/>
    <property type="molecule type" value="Genomic_DNA"/>
</dbReference>
<evidence type="ECO:0000256" key="6">
    <source>
        <dbReference type="SAM" id="Phobius"/>
    </source>
</evidence>
<feature type="domain" description="DUF202" evidence="7">
    <location>
        <begin position="96"/>
        <end position="165"/>
    </location>
</feature>
<feature type="transmembrane region" description="Helical" evidence="6">
    <location>
        <begin position="193"/>
        <end position="217"/>
    </location>
</feature>
<feature type="compositionally biased region" description="Basic and acidic residues" evidence="5">
    <location>
        <begin position="1"/>
        <end position="22"/>
    </location>
</feature>
<proteinExistence type="predicted"/>
<dbReference type="AlphaFoldDB" id="A0AAU8CQW7"/>
<keyword evidence="3 6" id="KW-1133">Transmembrane helix</keyword>
<sequence length="220" mass="24488">MSDPNDKAVAKKNELARPKRLPETPVPPIPKIDETSELASTQYSAYRTGLSNHRTGLSEHRTSLSEYRTDLSTHRTDLSTDRTDMSMRRTGMSFQRTRMSAERTLMSVIRTSLSLIGFGFTIYQVFEKLRDAGTITHAGAPLNFGITLVILGIIMLTVGILYHLQFMMGLRHERNAMRAAGLIYGESHFPPSVTLITAVILLVIGLFVIVSMVFQIGPFG</sequence>
<feature type="region of interest" description="Disordered" evidence="5">
    <location>
        <begin position="58"/>
        <end position="77"/>
    </location>
</feature>
<accession>A0AAU8CQW7</accession>